<dbReference type="Proteomes" id="UP000309061">
    <property type="component" value="Chromosome"/>
</dbReference>
<organism evidence="1 2">
    <name type="scientific">Methylocystis heyeri</name>
    <dbReference type="NCBI Taxonomy" id="391905"/>
    <lineage>
        <taxon>Bacteria</taxon>
        <taxon>Pseudomonadati</taxon>
        <taxon>Pseudomonadota</taxon>
        <taxon>Alphaproteobacteria</taxon>
        <taxon>Hyphomicrobiales</taxon>
        <taxon>Methylocystaceae</taxon>
        <taxon>Methylocystis</taxon>
    </lineage>
</organism>
<dbReference type="EMBL" id="CP046052">
    <property type="protein sequence ID" value="QGM44668.1"/>
    <property type="molecule type" value="Genomic_DNA"/>
</dbReference>
<dbReference type="RefSeq" id="WP_136494964.1">
    <property type="nucleotide sequence ID" value="NZ_CP046052.1"/>
</dbReference>
<dbReference type="AlphaFoldDB" id="A0A6B8KDN9"/>
<dbReference type="KEGG" id="mhey:H2LOC_002615"/>
<keyword evidence="2" id="KW-1185">Reference proteome</keyword>
<reference evidence="1 2" key="1">
    <citation type="submission" date="2019-11" db="EMBL/GenBank/DDBJ databases">
        <title>The genome sequence of Methylocystis heyeri.</title>
        <authorList>
            <person name="Oshkin I.Y."/>
            <person name="Miroshnikov K."/>
            <person name="Dedysh S.N."/>
        </authorList>
    </citation>
    <scope>NUCLEOTIDE SEQUENCE [LARGE SCALE GENOMIC DNA]</scope>
    <source>
        <strain evidence="1 2">H2</strain>
    </source>
</reference>
<sequence length="271" mass="30269">MPALLKKLRSPVEKAVEILLRMRQNSHAQEAPEFLSGTKTQDFRTLGRSGKIQSKVICMFTCKVPDEAGIRRLTKIEHHLFDGVSLSKERIREIHEFCPEMFCVIENEDANIVGYSTIFTMAPEQALHFISGSISEPDLSPELLITPSDDNFSKTHAYIGSVVVTGDFNVITRSVLLSSLLSWRMTQMTRLALRRLPVFMIAASENGSQLIRFVGARILKEAAEREDGAPVYGRTITPSFMNRANKALQRCLSSGFVKMDYSGCSRSCADS</sequence>
<evidence type="ECO:0000313" key="2">
    <source>
        <dbReference type="Proteomes" id="UP000309061"/>
    </source>
</evidence>
<accession>A0A6B8KDN9</accession>
<name>A0A6B8KDN9_9HYPH</name>
<evidence type="ECO:0000313" key="1">
    <source>
        <dbReference type="EMBL" id="QGM44668.1"/>
    </source>
</evidence>
<proteinExistence type="predicted"/>
<protein>
    <submittedName>
        <fullName evidence="1">Uncharacterized protein</fullName>
    </submittedName>
</protein>
<gene>
    <name evidence="1" type="ORF">H2LOC_002615</name>
</gene>